<dbReference type="EMBL" id="BJXA01000088">
    <property type="protein sequence ID" value="GEM43173.1"/>
    <property type="molecule type" value="Genomic_DNA"/>
</dbReference>
<protein>
    <submittedName>
        <fullName evidence="2">N-acetyltransferase</fullName>
    </submittedName>
</protein>
<dbReference type="Proteomes" id="UP000321424">
    <property type="component" value="Unassembled WGS sequence"/>
</dbReference>
<evidence type="ECO:0000313" key="3">
    <source>
        <dbReference type="Proteomes" id="UP000321424"/>
    </source>
</evidence>
<dbReference type="InterPro" id="IPR013653">
    <property type="entry name" value="GCN5-like_dom"/>
</dbReference>
<proteinExistence type="predicted"/>
<gene>
    <name evidence="2" type="ORF">NN4_76920</name>
</gene>
<sequence>MVIMRIEISTDAAEFRSRTESFLLRDPLRHTVISTSIANQVAGLQAADGGSRFLALYGDGAAVAGVAMRVADRDLYLGELPEGGASAVADALAEVAPESAGVEGLAADADIFAKRWSDRLGVGVQPSYTTRLYRLGALRTPEVPGSPRRATESEVELCVEWAEAMRAEAGISPAGLDKATLRNRVAAGLMWFWERDGRPTSFAAHHLPVHGWSRVGMVYTPPQERGHGYASAVTAHIAQVLRADNLNVCLFADTANRTSSKIYQSIGFHPTHEFVHHAFG</sequence>
<dbReference type="InterPro" id="IPR016181">
    <property type="entry name" value="Acyl_CoA_acyltransferase"/>
</dbReference>
<comment type="caution">
    <text evidence="2">The sequence shown here is derived from an EMBL/GenBank/DDBJ whole genome shotgun (WGS) entry which is preliminary data.</text>
</comment>
<keyword evidence="3" id="KW-1185">Reference proteome</keyword>
<dbReference type="PROSITE" id="PS51186">
    <property type="entry name" value="GNAT"/>
    <property type="match status" value="1"/>
</dbReference>
<dbReference type="InterPro" id="IPR000182">
    <property type="entry name" value="GNAT_dom"/>
</dbReference>
<evidence type="ECO:0000259" key="1">
    <source>
        <dbReference type="PROSITE" id="PS51186"/>
    </source>
</evidence>
<feature type="domain" description="N-acetyltransferase" evidence="1">
    <location>
        <begin position="145"/>
        <end position="280"/>
    </location>
</feature>
<reference evidence="2 3" key="1">
    <citation type="submission" date="2019-07" db="EMBL/GenBank/DDBJ databases">
        <title>Whole genome shotgun sequence of Nocardia ninae NBRC 108245.</title>
        <authorList>
            <person name="Hosoyama A."/>
            <person name="Uohara A."/>
            <person name="Ohji S."/>
            <person name="Ichikawa N."/>
        </authorList>
    </citation>
    <scope>NUCLEOTIDE SEQUENCE [LARGE SCALE GENOMIC DNA]</scope>
    <source>
        <strain evidence="2 3">NBRC 108245</strain>
    </source>
</reference>
<dbReference type="Gene3D" id="3.40.630.30">
    <property type="match status" value="1"/>
</dbReference>
<dbReference type="GO" id="GO:0016747">
    <property type="term" value="F:acyltransferase activity, transferring groups other than amino-acyl groups"/>
    <property type="evidence" value="ECO:0007669"/>
    <property type="project" value="InterPro"/>
</dbReference>
<keyword evidence="2" id="KW-0808">Transferase</keyword>
<organism evidence="2 3">
    <name type="scientific">Nocardia ninae NBRC 108245</name>
    <dbReference type="NCBI Taxonomy" id="1210091"/>
    <lineage>
        <taxon>Bacteria</taxon>
        <taxon>Bacillati</taxon>
        <taxon>Actinomycetota</taxon>
        <taxon>Actinomycetes</taxon>
        <taxon>Mycobacteriales</taxon>
        <taxon>Nocardiaceae</taxon>
        <taxon>Nocardia</taxon>
    </lineage>
</organism>
<dbReference type="SUPFAM" id="SSF55729">
    <property type="entry name" value="Acyl-CoA N-acyltransferases (Nat)"/>
    <property type="match status" value="1"/>
</dbReference>
<dbReference type="AlphaFoldDB" id="A0A511MRD7"/>
<name>A0A511MRD7_9NOCA</name>
<accession>A0A511MRD7</accession>
<dbReference type="Pfam" id="PF08445">
    <property type="entry name" value="FR47"/>
    <property type="match status" value="1"/>
</dbReference>
<evidence type="ECO:0000313" key="2">
    <source>
        <dbReference type="EMBL" id="GEM43173.1"/>
    </source>
</evidence>